<feature type="compositionally biased region" description="Polar residues" evidence="1">
    <location>
        <begin position="125"/>
        <end position="137"/>
    </location>
</feature>
<feature type="compositionally biased region" description="Polar residues" evidence="1">
    <location>
        <begin position="673"/>
        <end position="693"/>
    </location>
</feature>
<feature type="compositionally biased region" description="Low complexity" evidence="1">
    <location>
        <begin position="559"/>
        <end position="575"/>
    </location>
</feature>
<evidence type="ECO:0000313" key="3">
    <source>
        <dbReference type="Proteomes" id="UP001205185"/>
    </source>
</evidence>
<feature type="compositionally biased region" description="Pro residues" evidence="1">
    <location>
        <begin position="853"/>
        <end position="887"/>
    </location>
</feature>
<feature type="compositionally biased region" description="Pro residues" evidence="1">
    <location>
        <begin position="221"/>
        <end position="230"/>
    </location>
</feature>
<evidence type="ECO:0008006" key="4">
    <source>
        <dbReference type="Google" id="ProtNLM"/>
    </source>
</evidence>
<proteinExistence type="predicted"/>
<reference evidence="2 3" key="1">
    <citation type="submission" date="2022-06" db="EMBL/GenBank/DDBJ databases">
        <title>Genomic Encyclopedia of Archaeal and Bacterial Type Strains, Phase II (KMG-II): from individual species to whole genera.</title>
        <authorList>
            <person name="Goeker M."/>
        </authorList>
    </citation>
    <scope>NUCLEOTIDE SEQUENCE [LARGE SCALE GENOMIC DNA]</scope>
    <source>
        <strain evidence="2 3">DSM 44255</strain>
    </source>
</reference>
<protein>
    <recommendedName>
        <fullName evidence="4">Syndecan 1</fullName>
    </recommendedName>
</protein>
<organism evidence="2 3">
    <name type="scientific">Actinokineospora diospyrosa</name>
    <dbReference type="NCBI Taxonomy" id="103728"/>
    <lineage>
        <taxon>Bacteria</taxon>
        <taxon>Bacillati</taxon>
        <taxon>Actinomycetota</taxon>
        <taxon>Actinomycetes</taxon>
        <taxon>Pseudonocardiales</taxon>
        <taxon>Pseudonocardiaceae</taxon>
        <taxon>Actinokineospora</taxon>
    </lineage>
</organism>
<comment type="caution">
    <text evidence="2">The sequence shown here is derived from an EMBL/GenBank/DDBJ whole genome shotgun (WGS) entry which is preliminary data.</text>
</comment>
<feature type="compositionally biased region" description="Low complexity" evidence="1">
    <location>
        <begin position="601"/>
        <end position="612"/>
    </location>
</feature>
<evidence type="ECO:0000256" key="1">
    <source>
        <dbReference type="SAM" id="MobiDB-lite"/>
    </source>
</evidence>
<feature type="compositionally biased region" description="Polar residues" evidence="1">
    <location>
        <begin position="258"/>
        <end position="267"/>
    </location>
</feature>
<name>A0ABT1IBV4_9PSEU</name>
<feature type="compositionally biased region" description="Polar residues" evidence="1">
    <location>
        <begin position="364"/>
        <end position="379"/>
    </location>
</feature>
<sequence length="944" mass="97229">MSFWDRFRGTRRADARPAWDGGWRAVAPLAPVSVRGGVSVSDGLVFRSTLSSWHDPSLVGEMAHSVSATAPSGVAHGVVRPATGTAAARGPLLFAANNDRASHEPTTNGSAANGHGAPPGLTPATPETVSVQRSIRQTDTRAAVVQPPESPQSPNGQVVQRRPRDSKPQVTNTRPVDAAPAPSGGTVLGLGRPQSRPVQPPRPTSPDTTLVRPPALGGPPRQAPPLPRSPVRPTAPGDNQAAPPRSPTRGAEDPHNSPVHSLSTPAQAPTLAQRAPQDTAPGPSALPESPTSAEARPRAATLIQRAALGEHTPHAPAHSGDGPNRPQGPVPSTAHPRTQIATPGEGSVTRTPPAGRPVLAQRAHQASPTAQDSASRQAPPSTPHADTAHPRPQTPTLAERAHPTPTHTGDGLNTTAPAASTPRSGTAHPQAPALAHRAPQANPHTAPTAPQAHSSEGHNTATPTPQGLAPSTTSSGNAHSQAPVLAQRAPQANPQTAQGANPMAPPQSQAISTTHPRLPAPTLAHSGEDLRTPSSPHGPAPSTTHSGSAHAPTLAQRTPQANPHAPSAPQAQASSTFHPRPLAPTFAQHAHSSHPGEGRNTATPSPQAPSTTHSGSAHSQAPVLAQRAPQTPAGSAHDHTRPPSTSHSPTLAEGLNTTLVPQEPAPGAHPRTKTPTLAQRAPQATAQGLNTTALPAPGPAPQPRTQAPTLTERAHPSPSSASVAPATAAPQSPTPSAAHSGNTPTPAQRAPQTPPNTRPPTTATPSTLADRPSPLTAALLGAPQPVQQRRTSGPLLPSTPLTRIHAASTARGPQTSVQRKPTLGRDTALVHQAVPTAEPSQRPVVRPRYVEPAKPPPPAVRQNPTPPVRAPAPSKPAPPARTPPRTPAPVQRSTVPAKRLRPEKAPGQDLEELARGLLDPLMRLLRAELRHGRERAGRRNDHRR</sequence>
<feature type="compositionally biased region" description="Polar residues" evidence="1">
    <location>
        <begin position="506"/>
        <end position="515"/>
    </location>
</feature>
<feature type="region of interest" description="Disordered" evidence="1">
    <location>
        <begin position="99"/>
        <end position="913"/>
    </location>
</feature>
<feature type="compositionally biased region" description="Polar residues" evidence="1">
    <location>
        <begin position="451"/>
        <end position="480"/>
    </location>
</feature>
<feature type="compositionally biased region" description="Polar residues" evidence="1">
    <location>
        <begin position="490"/>
        <end position="499"/>
    </location>
</feature>
<keyword evidence="3" id="KW-1185">Reference proteome</keyword>
<feature type="compositionally biased region" description="Low complexity" evidence="1">
    <location>
        <begin position="716"/>
        <end position="751"/>
    </location>
</feature>
<feature type="compositionally biased region" description="Polar residues" evidence="1">
    <location>
        <begin position="642"/>
        <end position="660"/>
    </location>
</feature>
<dbReference type="EMBL" id="JAMTCO010000006">
    <property type="protein sequence ID" value="MCP2270115.1"/>
    <property type="molecule type" value="Genomic_DNA"/>
</dbReference>
<accession>A0ABT1IBV4</accession>
<feature type="compositionally biased region" description="Polar residues" evidence="1">
    <location>
        <begin position="405"/>
        <end position="424"/>
    </location>
</feature>
<evidence type="ECO:0000313" key="2">
    <source>
        <dbReference type="EMBL" id="MCP2270115.1"/>
    </source>
</evidence>
<dbReference type="Proteomes" id="UP001205185">
    <property type="component" value="Unassembled WGS sequence"/>
</dbReference>
<gene>
    <name evidence="2" type="ORF">LV75_002616</name>
</gene>